<accession>A0ABN7SX76</accession>
<evidence type="ECO:0000313" key="2">
    <source>
        <dbReference type="Proteomes" id="UP001158576"/>
    </source>
</evidence>
<evidence type="ECO:0000313" key="1">
    <source>
        <dbReference type="EMBL" id="CAG5109913.1"/>
    </source>
</evidence>
<organism evidence="1 2">
    <name type="scientific">Oikopleura dioica</name>
    <name type="common">Tunicate</name>
    <dbReference type="NCBI Taxonomy" id="34765"/>
    <lineage>
        <taxon>Eukaryota</taxon>
        <taxon>Metazoa</taxon>
        <taxon>Chordata</taxon>
        <taxon>Tunicata</taxon>
        <taxon>Appendicularia</taxon>
        <taxon>Copelata</taxon>
        <taxon>Oikopleuridae</taxon>
        <taxon>Oikopleura</taxon>
    </lineage>
</organism>
<protein>
    <submittedName>
        <fullName evidence="1">Oidioi.mRNA.OKI2018_I69.chr2.g4382.t1.cds</fullName>
    </submittedName>
</protein>
<name>A0ABN7SX76_OIKDI</name>
<gene>
    <name evidence="1" type="ORF">OKIOD_LOCUS13147</name>
</gene>
<sequence length="469" mass="53710">MVQSRVGLFFFLGRFIDAQYYRDVPGIEYVRETSFYNNKAAPNSPFYDSESYVNMAFSSSSSDSSEFNIDPIVEEEVVWRTEKVKNIAMVVKFEKLPMFTQIQWRCPKEAQYCDMSSFYDEKKTYANIFEDDSDGEYECFFFLNQDPVYVKRFILKSTEKFIALRKSTKTDGEENTVQLRGMAAVTSDVVTINTKYCEEFSKATRSRQEHSSRDAQESCCDSFSIRLDRFSRVSGTYSRLRKTVNNRPIWKNRAFALWASKEGNWMIGSVKSIGKNRGFLIAKNSINCPNKLSSIFDAKAQESIPIHTSCDCCEVLTVKGSTHQQNSKYGIYIRSSHLSSLPGEYRQIWPSSKHGNVIYNESGQYYISDRPRATVGHLGIFSDKTRGCPSDAKGWKSWVGFDKTIIDSEFKVSCFSGNSECIYAYNFCEAKEDAKLCLESIFHCKGLDASLCNEQREQLTSECFYGKCS</sequence>
<proteinExistence type="predicted"/>
<keyword evidence="2" id="KW-1185">Reference proteome</keyword>
<dbReference type="Proteomes" id="UP001158576">
    <property type="component" value="Chromosome 2"/>
</dbReference>
<dbReference type="EMBL" id="OU015567">
    <property type="protein sequence ID" value="CAG5109913.1"/>
    <property type="molecule type" value="Genomic_DNA"/>
</dbReference>
<reference evidence="1 2" key="1">
    <citation type="submission" date="2021-04" db="EMBL/GenBank/DDBJ databases">
        <authorList>
            <person name="Bliznina A."/>
        </authorList>
    </citation>
    <scope>NUCLEOTIDE SEQUENCE [LARGE SCALE GENOMIC DNA]</scope>
</reference>